<name>A0A0E3JME4_CLOSL</name>
<dbReference type="EMBL" id="CP009933">
    <property type="protein sequence ID" value="AKA67954.1"/>
    <property type="molecule type" value="Genomic_DNA"/>
</dbReference>
<evidence type="ECO:0000313" key="7">
    <source>
        <dbReference type="Proteomes" id="UP000033115"/>
    </source>
</evidence>
<dbReference type="Pfam" id="PF00126">
    <property type="entry name" value="HTH_1"/>
    <property type="match status" value="1"/>
</dbReference>
<dbReference type="SUPFAM" id="SSF46785">
    <property type="entry name" value="Winged helix' DNA-binding domain"/>
    <property type="match status" value="1"/>
</dbReference>
<dbReference type="InterPro" id="IPR005119">
    <property type="entry name" value="LysR_subst-bd"/>
</dbReference>
<accession>A0A0E3JME4</accession>
<keyword evidence="3" id="KW-0238">DNA-binding</keyword>
<evidence type="ECO:0000259" key="5">
    <source>
        <dbReference type="PROSITE" id="PS50931"/>
    </source>
</evidence>
<dbReference type="PRINTS" id="PR00039">
    <property type="entry name" value="HTHLYSR"/>
</dbReference>
<dbReference type="Proteomes" id="UP000033115">
    <property type="component" value="Chromosome"/>
</dbReference>
<gene>
    <name evidence="6" type="ORF">CSCA_0829</name>
</gene>
<dbReference type="PROSITE" id="PS50931">
    <property type="entry name" value="HTH_LYSR"/>
    <property type="match status" value="1"/>
</dbReference>
<evidence type="ECO:0000256" key="3">
    <source>
        <dbReference type="ARBA" id="ARBA00023125"/>
    </source>
</evidence>
<dbReference type="PANTHER" id="PTHR30126">
    <property type="entry name" value="HTH-TYPE TRANSCRIPTIONAL REGULATOR"/>
    <property type="match status" value="1"/>
</dbReference>
<keyword evidence="4" id="KW-0804">Transcription</keyword>
<evidence type="ECO:0000313" key="6">
    <source>
        <dbReference type="EMBL" id="AKA67954.1"/>
    </source>
</evidence>
<organism evidence="6 7">
    <name type="scientific">Clostridium scatologenes</name>
    <dbReference type="NCBI Taxonomy" id="1548"/>
    <lineage>
        <taxon>Bacteria</taxon>
        <taxon>Bacillati</taxon>
        <taxon>Bacillota</taxon>
        <taxon>Clostridia</taxon>
        <taxon>Eubacteriales</taxon>
        <taxon>Clostridiaceae</taxon>
        <taxon>Clostridium</taxon>
    </lineage>
</organism>
<dbReference type="KEGG" id="csq:CSCA_0829"/>
<evidence type="ECO:0000256" key="4">
    <source>
        <dbReference type="ARBA" id="ARBA00023163"/>
    </source>
</evidence>
<dbReference type="AlphaFoldDB" id="A0A0E3JME4"/>
<proteinExistence type="inferred from homology"/>
<dbReference type="FunFam" id="1.10.10.10:FF:000001">
    <property type="entry name" value="LysR family transcriptional regulator"/>
    <property type="match status" value="1"/>
</dbReference>
<dbReference type="PANTHER" id="PTHR30126:SF100">
    <property type="entry name" value="LYSR-FAMILY TRANSCRIPTIONAL REGULATOR"/>
    <property type="match status" value="1"/>
</dbReference>
<dbReference type="InterPro" id="IPR000847">
    <property type="entry name" value="LysR_HTH_N"/>
</dbReference>
<dbReference type="CDD" id="cd05466">
    <property type="entry name" value="PBP2_LTTR_substrate"/>
    <property type="match status" value="1"/>
</dbReference>
<evidence type="ECO:0000256" key="2">
    <source>
        <dbReference type="ARBA" id="ARBA00023015"/>
    </source>
</evidence>
<dbReference type="RefSeq" id="WP_029162740.1">
    <property type="nucleotide sequence ID" value="NZ_CP009933.1"/>
</dbReference>
<dbReference type="GO" id="GO:0000976">
    <property type="term" value="F:transcription cis-regulatory region binding"/>
    <property type="evidence" value="ECO:0007669"/>
    <property type="project" value="TreeGrafter"/>
</dbReference>
<evidence type="ECO:0000256" key="1">
    <source>
        <dbReference type="ARBA" id="ARBA00009437"/>
    </source>
</evidence>
<dbReference type="InterPro" id="IPR036390">
    <property type="entry name" value="WH_DNA-bd_sf"/>
</dbReference>
<sequence>MDIKQLQTFMVVARLLNFRAAAEELNYSQSTVSDHIRNLEQELGVKLFERLGRKVFLNEEGKKLISPAEKIIQDDEEIHELFNKGEKIHGTLRIGAAETLCVFWLPPLLKEYSKIYPQVRIILKMADCLEFPELLEKNFVDVAFSLHDESKRKYLSQIDIFDDSTVFVSAPDCPLAALKKISMHELEDQAFILTESESGYSMELKNLLKKLNIKVDTIMELGSIEAIKQCVKKGLGITLLPRMVVKKEIENGELVALPVEIDGINIHAKLIYHVDKWMSAPMEALKNIVLLKNN</sequence>
<dbReference type="Pfam" id="PF03466">
    <property type="entry name" value="LysR_substrate"/>
    <property type="match status" value="1"/>
</dbReference>
<feature type="domain" description="HTH lysR-type" evidence="5">
    <location>
        <begin position="1"/>
        <end position="58"/>
    </location>
</feature>
<keyword evidence="7" id="KW-1185">Reference proteome</keyword>
<dbReference type="Gene3D" id="1.10.10.10">
    <property type="entry name" value="Winged helix-like DNA-binding domain superfamily/Winged helix DNA-binding domain"/>
    <property type="match status" value="1"/>
</dbReference>
<comment type="similarity">
    <text evidence="1">Belongs to the LysR transcriptional regulatory family.</text>
</comment>
<dbReference type="InterPro" id="IPR036388">
    <property type="entry name" value="WH-like_DNA-bd_sf"/>
</dbReference>
<dbReference type="STRING" id="1548.CSCA_0829"/>
<dbReference type="GO" id="GO:0003700">
    <property type="term" value="F:DNA-binding transcription factor activity"/>
    <property type="evidence" value="ECO:0007669"/>
    <property type="project" value="InterPro"/>
</dbReference>
<protein>
    <submittedName>
        <fullName evidence="6">Transcriptional regulator, LysR family</fullName>
    </submittedName>
</protein>
<dbReference type="Gene3D" id="3.40.190.290">
    <property type="match status" value="1"/>
</dbReference>
<keyword evidence="2" id="KW-0805">Transcription regulation</keyword>
<dbReference type="HOGENOM" id="CLU_039613_6_1_9"/>
<reference evidence="6 7" key="1">
    <citation type="journal article" date="2015" name="J. Biotechnol.">
        <title>Complete genome sequence of a malodorant-producing acetogen, Clostridium scatologenes ATCC 25775(T).</title>
        <authorList>
            <person name="Zhu Z."/>
            <person name="Guo T."/>
            <person name="Zheng H."/>
            <person name="Song T."/>
            <person name="Ouyang P."/>
            <person name="Xie J."/>
        </authorList>
    </citation>
    <scope>NUCLEOTIDE SEQUENCE [LARGE SCALE GENOMIC DNA]</scope>
    <source>
        <strain evidence="6 7">ATCC 25775</strain>
    </source>
</reference>
<dbReference type="SUPFAM" id="SSF53850">
    <property type="entry name" value="Periplasmic binding protein-like II"/>
    <property type="match status" value="1"/>
</dbReference>